<name>A0ABM7DRH5_9GAMM</name>
<dbReference type="EMBL" id="CP020373">
    <property type="protein sequence ID" value="AZQ12301.1"/>
    <property type="molecule type" value="Genomic_DNA"/>
</dbReference>
<proteinExistence type="predicted"/>
<protein>
    <submittedName>
        <fullName evidence="1">Uncharacterized protein</fullName>
    </submittedName>
</protein>
<keyword evidence="2" id="KW-1185">Reference proteome</keyword>
<evidence type="ECO:0000313" key="2">
    <source>
        <dbReference type="Proteomes" id="UP000278437"/>
    </source>
</evidence>
<gene>
    <name evidence="1" type="ORF">STH12_03241</name>
</gene>
<dbReference type="RefSeq" id="WP_218567755.1">
    <property type="nucleotide sequence ID" value="NZ_CP020373.1"/>
</dbReference>
<dbReference type="Proteomes" id="UP000278437">
    <property type="component" value="Chromosome"/>
</dbReference>
<reference evidence="2" key="1">
    <citation type="submission" date="2017-03" db="EMBL/GenBank/DDBJ databases">
        <title>Full genome sequence of a non-lethal Shewanella isolate that potentiates virulence of Vibio parahaemolyticus causing acute hepatopancreatic necrosis disease (AHPND) in shrimp.</title>
        <authorList>
            <person name="Prachumwat A."/>
            <person name="Sritunyalucksana K."/>
        </authorList>
    </citation>
    <scope>NUCLEOTIDE SEQUENCE [LARGE SCALE GENOMIC DNA]</scope>
    <source>
        <strain evidence="2">TH2012</strain>
    </source>
</reference>
<evidence type="ECO:0000313" key="1">
    <source>
        <dbReference type="EMBL" id="AZQ12301.1"/>
    </source>
</evidence>
<organism evidence="1 2">
    <name type="scientific">Shewanella khirikhana</name>
    <dbReference type="NCBI Taxonomy" id="1965282"/>
    <lineage>
        <taxon>Bacteria</taxon>
        <taxon>Pseudomonadati</taxon>
        <taxon>Pseudomonadota</taxon>
        <taxon>Gammaproteobacteria</taxon>
        <taxon>Alteromonadales</taxon>
        <taxon>Shewanellaceae</taxon>
        <taxon>Shewanella</taxon>
    </lineage>
</organism>
<sequence>MRVVHHSDAYLDDIGLIVEPRQALANIRSSLRREPGCHPYISGLDSMLCDRGLGACITPHQVDNLLEDIRPLINRGDYFLLSGRGDLEGVLFFERSSPFLSNEFQHKLQSLPPRPQWSAASTSNSSSSFFEDAIDGLVGAGKQVLNDFIAGQRASQAEWFAEQGIIQATDKATGQALSSEELAERYREIETVSISPAQQGGADAIQSLRGYEAGLLVAEAAVNRKKIITDAKEIKDAIVDAVKDTKAQTKVDLDDIGSTAADLGVTPNKLDDIFQKVPEVDYFAIKGRSLHNADSATLVLGKYRPTITNGVEDWSVPGPDSYVAIARTENATYFDLGSEWGSVTSKYGLSDDDMFRAFNIPVLDDAVNAGKQIKFSHDPRTNGGFLLQEWEYLQNTHGYKRLREVDGVWYAK</sequence>
<accession>A0ABM7DRH5</accession>